<reference evidence="2" key="1">
    <citation type="journal article" date="2021" name="bioRxiv">
        <title>Whole Genome Assembly and Annotation of Northern Wild Rice, Zizania palustris L., Supports a Whole Genome Duplication in the Zizania Genus.</title>
        <authorList>
            <person name="Haas M."/>
            <person name="Kono T."/>
            <person name="Macchietto M."/>
            <person name="Millas R."/>
            <person name="McGilp L."/>
            <person name="Shao M."/>
            <person name="Duquette J."/>
            <person name="Hirsch C.N."/>
            <person name="Kimball J."/>
        </authorList>
    </citation>
    <scope>NUCLEOTIDE SEQUENCE</scope>
    <source>
        <tissue evidence="2">Fresh leaf tissue</tissue>
    </source>
</reference>
<name>A0A8J5WH78_ZIZPA</name>
<feature type="compositionally biased region" description="Low complexity" evidence="1">
    <location>
        <begin position="49"/>
        <end position="71"/>
    </location>
</feature>
<dbReference type="EMBL" id="JAAALK010000081">
    <property type="protein sequence ID" value="KAG8089506.1"/>
    <property type="molecule type" value="Genomic_DNA"/>
</dbReference>
<protein>
    <submittedName>
        <fullName evidence="2">Uncharacterized protein</fullName>
    </submittedName>
</protein>
<evidence type="ECO:0000256" key="1">
    <source>
        <dbReference type="SAM" id="MobiDB-lite"/>
    </source>
</evidence>
<organism evidence="2 3">
    <name type="scientific">Zizania palustris</name>
    <name type="common">Northern wild rice</name>
    <dbReference type="NCBI Taxonomy" id="103762"/>
    <lineage>
        <taxon>Eukaryota</taxon>
        <taxon>Viridiplantae</taxon>
        <taxon>Streptophyta</taxon>
        <taxon>Embryophyta</taxon>
        <taxon>Tracheophyta</taxon>
        <taxon>Spermatophyta</taxon>
        <taxon>Magnoliopsida</taxon>
        <taxon>Liliopsida</taxon>
        <taxon>Poales</taxon>
        <taxon>Poaceae</taxon>
        <taxon>BOP clade</taxon>
        <taxon>Oryzoideae</taxon>
        <taxon>Oryzeae</taxon>
        <taxon>Zizaniinae</taxon>
        <taxon>Zizania</taxon>
    </lineage>
</organism>
<comment type="caution">
    <text evidence="2">The sequence shown here is derived from an EMBL/GenBank/DDBJ whole genome shotgun (WGS) entry which is preliminary data.</text>
</comment>
<sequence length="124" mass="12700">MLPPLPAPLHSTAIGPAGAPPKLCRILAGVPRHSHPGIPACAHPPPLLAPTATPTTPRHTPVAPAPAASPLSTPPQARPAVAIGDFALVPVGSLAADQPHELSPKELSYCIKKEQGKSMHAVFR</sequence>
<accession>A0A8J5WH78</accession>
<reference evidence="2" key="2">
    <citation type="submission" date="2021-02" db="EMBL/GenBank/DDBJ databases">
        <authorList>
            <person name="Kimball J.A."/>
            <person name="Haas M.W."/>
            <person name="Macchietto M."/>
            <person name="Kono T."/>
            <person name="Duquette J."/>
            <person name="Shao M."/>
        </authorList>
    </citation>
    <scope>NUCLEOTIDE SEQUENCE</scope>
    <source>
        <tissue evidence="2">Fresh leaf tissue</tissue>
    </source>
</reference>
<evidence type="ECO:0000313" key="3">
    <source>
        <dbReference type="Proteomes" id="UP000729402"/>
    </source>
</evidence>
<keyword evidence="3" id="KW-1185">Reference proteome</keyword>
<evidence type="ECO:0000313" key="2">
    <source>
        <dbReference type="EMBL" id="KAG8089506.1"/>
    </source>
</evidence>
<proteinExistence type="predicted"/>
<gene>
    <name evidence="2" type="ORF">GUJ93_ZPchr0011g28187</name>
</gene>
<dbReference type="AlphaFoldDB" id="A0A8J5WH78"/>
<dbReference type="Proteomes" id="UP000729402">
    <property type="component" value="Unassembled WGS sequence"/>
</dbReference>
<feature type="region of interest" description="Disordered" evidence="1">
    <location>
        <begin position="37"/>
        <end position="76"/>
    </location>
</feature>